<comment type="caution">
    <text evidence="2">The sequence shown here is derived from an EMBL/GenBank/DDBJ whole genome shotgun (WGS) entry which is preliminary data.</text>
</comment>
<dbReference type="InterPro" id="IPR016024">
    <property type="entry name" value="ARM-type_fold"/>
</dbReference>
<feature type="compositionally biased region" description="Acidic residues" evidence="1">
    <location>
        <begin position="995"/>
        <end position="1004"/>
    </location>
</feature>
<organism evidence="2 3">
    <name type="scientific">Gibberella intermedia</name>
    <name type="common">Bulb rot disease fungus</name>
    <name type="synonym">Fusarium proliferatum</name>
    <dbReference type="NCBI Taxonomy" id="948311"/>
    <lineage>
        <taxon>Eukaryota</taxon>
        <taxon>Fungi</taxon>
        <taxon>Dikarya</taxon>
        <taxon>Ascomycota</taxon>
        <taxon>Pezizomycotina</taxon>
        <taxon>Sordariomycetes</taxon>
        <taxon>Hypocreomycetidae</taxon>
        <taxon>Hypocreales</taxon>
        <taxon>Nectriaceae</taxon>
        <taxon>Fusarium</taxon>
        <taxon>Fusarium fujikuroi species complex</taxon>
    </lineage>
</organism>
<dbReference type="EMBL" id="PKMI01000001">
    <property type="protein sequence ID" value="RBA22405.1"/>
    <property type="molecule type" value="Genomic_DNA"/>
</dbReference>
<dbReference type="Gene3D" id="1.25.40.20">
    <property type="entry name" value="Ankyrin repeat-containing domain"/>
    <property type="match status" value="1"/>
</dbReference>
<reference evidence="2 3" key="1">
    <citation type="submission" date="2017-12" db="EMBL/GenBank/DDBJ databases">
        <title>Genome sequence of the mycotoxigenic crop pathogen Fusarium proliferatum, strain ITEM 2341 from Date Palm.</title>
        <authorList>
            <person name="Almiman B.F."/>
            <person name="Shittu T.A."/>
            <person name="Muthumeenakshi S."/>
            <person name="Baroncelli R."/>
            <person name="Sreenivasaprasada S."/>
        </authorList>
    </citation>
    <scope>NUCLEOTIDE SEQUENCE [LARGE SCALE GENOMIC DNA]</scope>
    <source>
        <strain evidence="2 3">ITEM 2341</strain>
    </source>
</reference>
<evidence type="ECO:0008006" key="4">
    <source>
        <dbReference type="Google" id="ProtNLM"/>
    </source>
</evidence>
<dbReference type="SUPFAM" id="SSF48403">
    <property type="entry name" value="Ankyrin repeat"/>
    <property type="match status" value="1"/>
</dbReference>
<dbReference type="Gene3D" id="1.25.10.10">
    <property type="entry name" value="Leucine-rich Repeat Variant"/>
    <property type="match status" value="1"/>
</dbReference>
<dbReference type="SUPFAM" id="SSF48371">
    <property type="entry name" value="ARM repeat"/>
    <property type="match status" value="1"/>
</dbReference>
<evidence type="ECO:0000313" key="3">
    <source>
        <dbReference type="Proteomes" id="UP000251714"/>
    </source>
</evidence>
<dbReference type="Proteomes" id="UP000251714">
    <property type="component" value="Unassembled WGS sequence"/>
</dbReference>
<sequence length="1305" mass="147260">MAELALAIIPLGITVTSGLTKYLKAFNDHDDDRARLVRQAERFESTFQSLDAALKRSELDPGLSSSASEAHASLKECHKALKELEALQQKVFATTTSVASTAPHARKKDKIKGGCKKLIDGESLTRKTLNEQMVEIQKNTVITSITSTAIEELRQPISKIDLALPVLQTSVDSVIPHFDHRFDQISYQIAYQHSQMQAQIQSLLDTAELTGYLDRPGTSQQRLQDHFEGQGNCLSTNETDWELKALANRDHLVPMCSCPSRRMRQDKWFALGLIHFAEEMLSDHCHEKDCVFFLMPSGYEKTRTIRFTGFTSFFKRGLEVSFTTRARAGKFSISPSFTYFPVVDEKVAPGFLVMSLLRRSSRLENMNEARSRIILSAAQRKLQELFCSGRSSPNDVTQENYTLLHLLIDLLSPELSTLQGANSSFVRLTFEGLFNFLVAAGISVTIRSRFGERGLLDYHHLNQSIARKGLLQRPVHHGPLGLAITQNNLREVEQIISLHPNMLEERSQYMETPLHIAIYRLDILKLLAKKANPETWIKYSLDGATVLNLAIQVSHEISAGCPIIPHRDFDRGYRIDGAEGSFSKASLHCKALMAKELRSRRRQLKDLARNNLSITELINFTNLEEVPDRNTIEMDRLLREKGIVGLGPLSTFVDEDPSQLPWPDVCNQPSSIFFNLRSPEDANLFVDSDFKIPCADGDYDSPSERAFVNRRNRYVQLEYAMWLFQNQAPLWKWSYRFTSPMPSIFVLADILGIQDYKYPIQDKTCDKAEHYLRRSILVDACTCLCSPGGCTPFASRMKWLAHPHEKPQDQTPRGIATKFGCYVETCGNRLDMKHHVIMVRQATFAALELKHTCLDRPGNSRWPGHPRWLYSLDPVTELEPDEIEFETLNVDVEAKNQLESVVAMFQNFVLTGNQTTVSTKVDSCDTDHSVSNNQIVVGIADLYYQRALEFWRHLWANRIQDALKAVAKGWDSRLNGENDLVHISTCEEVMKEAEDGSEEEDDEPTTSMSPESTDPLAGLDSIDWPQFSHAYGPADDVPQLLKDLQSTDPEVYKTAFTKCWSNIYHQGSRYSASVEAIPFLYALLDSPATKDRESLLYLITSLAVGHPDWLVPNGIDINNWEKSIAEIEKPEYHDRAMQGFKTYEAVERGLSSIIRCLDEDSASMRANAAHALAFFPRQLATSKVALLDRLSGETNNNVSATIVLALAVLFARADDDSEKKDLIQKIQEYHAASPAREAYEDIVGWSCAVAIFILGSNEDALAETVQRVNEDKAYVDKLESTLDQDVWFPFASLNLRDLAKSVLKN</sequence>
<evidence type="ECO:0000313" key="2">
    <source>
        <dbReference type="EMBL" id="RBA22405.1"/>
    </source>
</evidence>
<protein>
    <recommendedName>
        <fullName evidence="4">Fungal N-terminal domain-containing protein</fullName>
    </recommendedName>
</protein>
<feature type="region of interest" description="Disordered" evidence="1">
    <location>
        <begin position="990"/>
        <end position="1015"/>
    </location>
</feature>
<evidence type="ECO:0000256" key="1">
    <source>
        <dbReference type="SAM" id="MobiDB-lite"/>
    </source>
</evidence>
<name>A0A365NNK3_GIBIN</name>
<dbReference type="InterPro" id="IPR036770">
    <property type="entry name" value="Ankyrin_rpt-contain_sf"/>
</dbReference>
<proteinExistence type="predicted"/>
<accession>A0A365NNK3</accession>
<gene>
    <name evidence="2" type="ORF">FPRO05_00752</name>
</gene>
<dbReference type="InterPro" id="IPR011989">
    <property type="entry name" value="ARM-like"/>
</dbReference>